<evidence type="ECO:0000259" key="14">
    <source>
        <dbReference type="PROSITE" id="PS51192"/>
    </source>
</evidence>
<dbReference type="InterPro" id="IPR014001">
    <property type="entry name" value="Helicase_ATP-bd"/>
</dbReference>
<reference evidence="17" key="1">
    <citation type="submission" date="2016-10" db="EMBL/GenBank/DDBJ databases">
        <authorList>
            <person name="Varghese N."/>
            <person name="Submissions S."/>
        </authorList>
    </citation>
    <scope>NUCLEOTIDE SEQUENCE [LARGE SCALE GENOMIC DNA]</scope>
    <source>
        <strain evidence="17">CGMCC 1.8895</strain>
    </source>
</reference>
<dbReference type="InterPro" id="IPR011545">
    <property type="entry name" value="DEAD/DEAH_box_helicase_dom"/>
</dbReference>
<keyword evidence="4 13" id="KW-0227">DNA damage</keyword>
<dbReference type="PANTHER" id="PTHR47964:SF1">
    <property type="entry name" value="ATP-DEPENDENT DNA HELICASE HOMOLOG RECG, CHLOROPLASTIC"/>
    <property type="match status" value="1"/>
</dbReference>
<evidence type="ECO:0000256" key="8">
    <source>
        <dbReference type="ARBA" id="ARBA00023125"/>
    </source>
</evidence>
<dbReference type="AlphaFoldDB" id="A0A1G9GGR8"/>
<proteinExistence type="inferred from homology"/>
<dbReference type="Gene3D" id="3.90.1150.50">
    <property type="entry name" value="Transcription-repair-coupling factor, D7 domain"/>
    <property type="match status" value="1"/>
</dbReference>
<dbReference type="GO" id="GO:0006355">
    <property type="term" value="P:regulation of DNA-templated transcription"/>
    <property type="evidence" value="ECO:0007669"/>
    <property type="project" value="UniProtKB-UniRule"/>
</dbReference>
<keyword evidence="2 13" id="KW-0963">Cytoplasm</keyword>
<keyword evidence="9 13" id="KW-0234">DNA repair</keyword>
<dbReference type="Pfam" id="PF17757">
    <property type="entry name" value="UvrB_inter"/>
    <property type="match status" value="1"/>
</dbReference>
<comment type="function">
    <text evidence="13">Couples transcription and DNA repair by recognizing RNA polymerase (RNAP) stalled at DNA lesions. Mediates ATP-dependent release of RNAP and its truncated transcript from the DNA, and recruitment of nucleotide excision repair machinery to the damaged site.</text>
</comment>
<keyword evidence="6" id="KW-0347">Helicase</keyword>
<dbReference type="Pfam" id="PF03461">
    <property type="entry name" value="TRCF"/>
    <property type="match status" value="1"/>
</dbReference>
<dbReference type="Gene3D" id="3.30.2060.10">
    <property type="entry name" value="Penicillin-binding protein 1b domain"/>
    <property type="match status" value="1"/>
</dbReference>
<comment type="similarity">
    <text evidence="11 13">In the C-terminal section; belongs to the helicase family. RecG subfamily.</text>
</comment>
<evidence type="ECO:0000256" key="1">
    <source>
        <dbReference type="ARBA" id="ARBA00004496"/>
    </source>
</evidence>
<dbReference type="PANTHER" id="PTHR47964">
    <property type="entry name" value="ATP-DEPENDENT DNA HELICASE HOMOLOG RECG, CHLOROPLASTIC"/>
    <property type="match status" value="1"/>
</dbReference>
<dbReference type="GO" id="GO:0005737">
    <property type="term" value="C:cytoplasm"/>
    <property type="evidence" value="ECO:0007669"/>
    <property type="project" value="UniProtKB-SubCell"/>
</dbReference>
<dbReference type="GO" id="GO:0000716">
    <property type="term" value="P:transcription-coupled nucleotide-excision repair, DNA damage recognition"/>
    <property type="evidence" value="ECO:0007669"/>
    <property type="project" value="UniProtKB-UniRule"/>
</dbReference>
<dbReference type="Pfam" id="PF02559">
    <property type="entry name" value="CarD_TRCF_RID"/>
    <property type="match status" value="1"/>
</dbReference>
<evidence type="ECO:0000313" key="16">
    <source>
        <dbReference type="EMBL" id="SDK99879.1"/>
    </source>
</evidence>
<dbReference type="SUPFAM" id="SSF52540">
    <property type="entry name" value="P-loop containing nucleoside triphosphate hydrolases"/>
    <property type="match status" value="4"/>
</dbReference>
<dbReference type="GO" id="GO:0003678">
    <property type="term" value="F:DNA helicase activity"/>
    <property type="evidence" value="ECO:0007669"/>
    <property type="project" value="TreeGrafter"/>
</dbReference>
<comment type="similarity">
    <text evidence="10 13">In the N-terminal section; belongs to the UvrB family.</text>
</comment>
<keyword evidence="5 13" id="KW-0378">Hydrolase</keyword>
<dbReference type="GO" id="GO:0016787">
    <property type="term" value="F:hydrolase activity"/>
    <property type="evidence" value="ECO:0007669"/>
    <property type="project" value="UniProtKB-KW"/>
</dbReference>
<dbReference type="InterPro" id="IPR041471">
    <property type="entry name" value="UvrB_inter"/>
</dbReference>
<dbReference type="InterPro" id="IPR047112">
    <property type="entry name" value="RecG/Mfd"/>
</dbReference>
<evidence type="ECO:0000256" key="12">
    <source>
        <dbReference type="ARBA" id="ARBA00070128"/>
    </source>
</evidence>
<dbReference type="InterPro" id="IPR027417">
    <property type="entry name" value="P-loop_NTPase"/>
</dbReference>
<dbReference type="GO" id="GO:0005524">
    <property type="term" value="F:ATP binding"/>
    <property type="evidence" value="ECO:0007669"/>
    <property type="project" value="UniProtKB-UniRule"/>
</dbReference>
<evidence type="ECO:0000313" key="17">
    <source>
        <dbReference type="Proteomes" id="UP000199008"/>
    </source>
</evidence>
<evidence type="ECO:0000256" key="5">
    <source>
        <dbReference type="ARBA" id="ARBA00022801"/>
    </source>
</evidence>
<name>A0A1G9GGR8_9BACL</name>
<dbReference type="NCBIfam" id="TIGR00580">
    <property type="entry name" value="mfd"/>
    <property type="match status" value="1"/>
</dbReference>
<accession>A0A1G9GGR8</accession>
<comment type="subcellular location">
    <subcellularLocation>
        <location evidence="1 13">Cytoplasm</location>
    </subcellularLocation>
</comment>
<feature type="domain" description="Helicase C-terminal" evidence="15">
    <location>
        <begin position="812"/>
        <end position="966"/>
    </location>
</feature>
<keyword evidence="7 13" id="KW-0067">ATP-binding</keyword>
<dbReference type="InterPro" id="IPR037235">
    <property type="entry name" value="TRCF-like_C_D7"/>
</dbReference>
<dbReference type="InterPro" id="IPR036101">
    <property type="entry name" value="CarD-like/TRCF_RID_sf"/>
</dbReference>
<dbReference type="Pfam" id="PF00271">
    <property type="entry name" value="Helicase_C"/>
    <property type="match status" value="1"/>
</dbReference>
<dbReference type="InterPro" id="IPR001650">
    <property type="entry name" value="Helicase_C-like"/>
</dbReference>
<feature type="domain" description="Helicase ATP-binding" evidence="14">
    <location>
        <begin position="630"/>
        <end position="791"/>
    </location>
</feature>
<dbReference type="InterPro" id="IPR005118">
    <property type="entry name" value="TRCF_C"/>
</dbReference>
<evidence type="ECO:0000256" key="9">
    <source>
        <dbReference type="ARBA" id="ARBA00023204"/>
    </source>
</evidence>
<dbReference type="SMART" id="SM00490">
    <property type="entry name" value="HELICc"/>
    <property type="match status" value="1"/>
</dbReference>
<dbReference type="InterPro" id="IPR003711">
    <property type="entry name" value="CarD-like/TRCF_RID"/>
</dbReference>
<evidence type="ECO:0000256" key="7">
    <source>
        <dbReference type="ARBA" id="ARBA00022840"/>
    </source>
</evidence>
<dbReference type="Pfam" id="PF00270">
    <property type="entry name" value="DEAD"/>
    <property type="match status" value="1"/>
</dbReference>
<evidence type="ECO:0000256" key="10">
    <source>
        <dbReference type="ARBA" id="ARBA00061104"/>
    </source>
</evidence>
<evidence type="ECO:0000256" key="2">
    <source>
        <dbReference type="ARBA" id="ARBA00022490"/>
    </source>
</evidence>
<evidence type="ECO:0000256" key="11">
    <source>
        <dbReference type="ARBA" id="ARBA00061399"/>
    </source>
</evidence>
<dbReference type="HAMAP" id="MF_00969">
    <property type="entry name" value="TRCF"/>
    <property type="match status" value="1"/>
</dbReference>
<dbReference type="CDD" id="cd17991">
    <property type="entry name" value="DEXHc_TRCF"/>
    <property type="match status" value="1"/>
</dbReference>
<dbReference type="Gene3D" id="3.40.50.11180">
    <property type="match status" value="1"/>
</dbReference>
<gene>
    <name evidence="13" type="primary">mfd</name>
    <name evidence="16" type="ORF">SAMN05216216_11736</name>
</gene>
<dbReference type="SUPFAM" id="SSF143517">
    <property type="entry name" value="TRCF domain-like"/>
    <property type="match status" value="1"/>
</dbReference>
<dbReference type="Gene3D" id="2.40.10.170">
    <property type="match status" value="1"/>
</dbReference>
<dbReference type="FunFam" id="3.40.50.300:FF:000546">
    <property type="entry name" value="Transcription-repair-coupling factor"/>
    <property type="match status" value="1"/>
</dbReference>
<evidence type="ECO:0000259" key="15">
    <source>
        <dbReference type="PROSITE" id="PS51194"/>
    </source>
</evidence>
<evidence type="ECO:0000256" key="13">
    <source>
        <dbReference type="HAMAP-Rule" id="MF_00969"/>
    </source>
</evidence>
<dbReference type="SUPFAM" id="SSF141259">
    <property type="entry name" value="CarD-like"/>
    <property type="match status" value="1"/>
</dbReference>
<keyword evidence="3 13" id="KW-0547">Nucleotide-binding</keyword>
<keyword evidence="17" id="KW-1185">Reference proteome</keyword>
<evidence type="ECO:0000256" key="3">
    <source>
        <dbReference type="ARBA" id="ARBA00022741"/>
    </source>
</evidence>
<dbReference type="STRING" id="576118.SAMN05216216_11736"/>
<dbReference type="SMART" id="SM00982">
    <property type="entry name" value="TRCF"/>
    <property type="match status" value="1"/>
</dbReference>
<dbReference type="SMART" id="SM00487">
    <property type="entry name" value="DEXDc"/>
    <property type="match status" value="1"/>
</dbReference>
<dbReference type="EC" id="3.6.4.-" evidence="13"/>
<organism evidence="16 17">
    <name type="scientific">Lacicoccus qingdaonensis</name>
    <dbReference type="NCBI Taxonomy" id="576118"/>
    <lineage>
        <taxon>Bacteria</taxon>
        <taxon>Bacillati</taxon>
        <taxon>Bacillota</taxon>
        <taxon>Bacilli</taxon>
        <taxon>Bacillales</taxon>
        <taxon>Salinicoccaceae</taxon>
        <taxon>Lacicoccus</taxon>
    </lineage>
</organism>
<sequence length="1160" mass="132778">MVMWMDDKIFKRIQDDERFLEVARHDKTENLLVTGVNEDFKATLLSQLYEMNKRPYVVFVQNNHQMEKLASALMDLMEDNVYTFPVGDIMIENHSKQSPDFIKSRMTASYALAHNVPGLFIVPVHALMKPLMTKEKLLDYLQTFEIGGTVDYETLIGDLVNLGYKRMTKAQNVGEFAVRGDIFDIYTPDALYRMELFDDEIDSLRTIDPESQRSIENIGSFTLNPYAEYILDENDREVLLDKVQKLYENSDAGSNEAVKEALDEHYAEVTHPDLTFEHLIQYSHLLHEKGNSLIDYITDDHHVLVDEVTNITSAYETEFEAVSEFYSSMVEAGKMFKGGGNYLEGQLDRLLSLQGSTYFTLFTKRMPVEIGKVVKISVRPTEIYYGQYDILASNLNRMLQDGYLVNIILRNEEELQKTKQLLEDLNITSYIHNIPVESGIVLTTGGMPKGFILPFMKVAMLTSKELYNKTAKRKQRRQKLSNAEKIKSYQDLNVGDYVVHVHHGVGRYLGIETMEISGIHNDYMKLQYKGTDQLYIPVDQMDLVQKFVSNEDSTPKMHKLGGTEWKKTKARVEASVNEIADELMKLYQERAQAEGFKYGPDTDMQQSFEERFPYEPTPDQLASVHEIKNDMEEIKPMDRLLCGDVGYGKTEVAIRAAFKAVQDNKQVAFLVPTTILASQHFESLIERIEDYPVNVEVMSRFRTAAQNKKTREGLKKGTVDIVVGTHKILSKDVEFKDLGLLIVDEEQRFGVRHKERIKQLKTNVDVLTLTATPIPRTLHMSLSGVRDLSVIETPPENRFPVQTYVLEYNGNFVREAIERELARDGQVFYLHNRVDTIYQKKAHIESLVPDAEVGVMHAKMTEKQVEETMLAFVNNEFDVIVTTTIIETGVDVPNANTLIIEDADRFGLSQLYQLRGRVGRSNRISYAYLFHQPNKVLTEVAEKRLEAIKEYTELGSGFKIAMRDLNIRGAGNLLGKHQSGFIDSVGYELYSEMLESAVKEKQGIKEESQPVNIPIDITLDAYIPGTYITHEQSKIDIYKRLRNADSIEAVEDIEDELIDRFGEYPKEVDNLIQLVRVKVYALMYGIYQVKEDSRKVHLQVSKAATSQVDGEKLFMDTRDYGRMIQVAVQDSELKITVGTKDIKKLVSIMEDIQDSRMEVA</sequence>
<keyword evidence="8 13" id="KW-0238">DNA-binding</keyword>
<dbReference type="Proteomes" id="UP000199008">
    <property type="component" value="Unassembled WGS sequence"/>
</dbReference>
<evidence type="ECO:0000256" key="6">
    <source>
        <dbReference type="ARBA" id="ARBA00022806"/>
    </source>
</evidence>
<dbReference type="GO" id="GO:0003684">
    <property type="term" value="F:damaged DNA binding"/>
    <property type="evidence" value="ECO:0007669"/>
    <property type="project" value="InterPro"/>
</dbReference>
<dbReference type="EMBL" id="FNFY01000017">
    <property type="protein sequence ID" value="SDK99879.1"/>
    <property type="molecule type" value="Genomic_DNA"/>
</dbReference>
<dbReference type="SMART" id="SM01058">
    <property type="entry name" value="CarD_TRCF"/>
    <property type="match status" value="1"/>
</dbReference>
<evidence type="ECO:0000256" key="4">
    <source>
        <dbReference type="ARBA" id="ARBA00022763"/>
    </source>
</evidence>
<dbReference type="InterPro" id="IPR004576">
    <property type="entry name" value="Mfd"/>
</dbReference>
<protein>
    <recommendedName>
        <fullName evidence="12 13">Transcription-repair-coupling factor</fullName>
        <shortName evidence="13">TRCF</shortName>
        <ecNumber evidence="13">3.6.4.-</ecNumber>
    </recommendedName>
</protein>
<dbReference type="Gene3D" id="3.40.50.300">
    <property type="entry name" value="P-loop containing nucleotide triphosphate hydrolases"/>
    <property type="match status" value="2"/>
</dbReference>
<dbReference type="PROSITE" id="PS51192">
    <property type="entry name" value="HELICASE_ATP_BIND_1"/>
    <property type="match status" value="1"/>
</dbReference>
<dbReference type="PROSITE" id="PS51194">
    <property type="entry name" value="HELICASE_CTER"/>
    <property type="match status" value="1"/>
</dbReference>